<reference evidence="1 2" key="2">
    <citation type="submission" date="2019-09" db="EMBL/GenBank/DDBJ databases">
        <title>Complete genome sequencing of four Arcobacter species reveals a diverse suite of mobile elements.</title>
        <authorList>
            <person name="Miller W.G."/>
            <person name="Yee E."/>
            <person name="Bono J.L."/>
        </authorList>
    </citation>
    <scope>NUCLEOTIDE SEQUENCE [LARGE SCALE GENOMIC DNA]</scope>
    <source>
        <strain evidence="1 2">LMG 26638</strain>
    </source>
</reference>
<dbReference type="KEGG" id="apai:APAC_2114"/>
<dbReference type="RefSeq" id="WP_130234085.1">
    <property type="nucleotide sequence ID" value="NZ_BMEF01000051.1"/>
</dbReference>
<reference evidence="1 2" key="3">
    <citation type="submission" date="2019-09" db="EMBL/GenBank/DDBJ databases">
        <title>Taxonomic note: a critical rebuttal of the proposed division of the genus Arcobacter into six genera, emended descriptions of Arcobacter anaerophilus and the genus Arcobacter, and an assessment of genus-level boundaries for Epsilonproteobacteria using in silico genomic comparator tools.</title>
        <authorList>
            <person name="On S.L.W."/>
            <person name="Miller W.G."/>
            <person name="Biggs P."/>
            <person name="Cornelius A."/>
            <person name="Vandamme P."/>
        </authorList>
    </citation>
    <scope>NUCLEOTIDE SEQUENCE [LARGE SCALE GENOMIC DNA]</scope>
    <source>
        <strain evidence="1 2">LMG 26638</strain>
    </source>
</reference>
<reference evidence="2" key="1">
    <citation type="submission" date="2019-09" db="EMBL/GenBank/DDBJ databases">
        <title>Complete genome sequencing of four Arcobacter species reveals a diverse suite of mobile elements.</title>
        <authorList>
            <person name="On S.L.W."/>
            <person name="Miller W.G."/>
            <person name="Biggs P."/>
            <person name="Cornelius A."/>
            <person name="Vandamme P."/>
        </authorList>
    </citation>
    <scope>NUCLEOTIDE SEQUENCE [LARGE SCALE GENOMIC DNA]</scope>
    <source>
        <strain evidence="2">LMG 26638</strain>
    </source>
</reference>
<organism evidence="1 2">
    <name type="scientific">Malaciobacter pacificus</name>
    <dbReference type="NCBI Taxonomy" id="1080223"/>
    <lineage>
        <taxon>Bacteria</taxon>
        <taxon>Pseudomonadati</taxon>
        <taxon>Campylobacterota</taxon>
        <taxon>Epsilonproteobacteria</taxon>
        <taxon>Campylobacterales</taxon>
        <taxon>Arcobacteraceae</taxon>
        <taxon>Malaciobacter</taxon>
    </lineage>
</organism>
<dbReference type="AlphaFoldDB" id="A0A5C2HDF9"/>
<protein>
    <submittedName>
        <fullName evidence="1">Uncharacterized protein</fullName>
    </submittedName>
</protein>
<accession>A0A5C2HDF9</accession>
<sequence>MDEELEANYEIQVFRKSDNKFIDSYYLYSDDKSTALNEGINHYKNLYPISDYNFVVEYWGEFKNDRGFEMSLDS</sequence>
<evidence type="ECO:0000313" key="2">
    <source>
        <dbReference type="Proteomes" id="UP000322726"/>
    </source>
</evidence>
<dbReference type="Proteomes" id="UP000322726">
    <property type="component" value="Chromosome"/>
</dbReference>
<dbReference type="OrthoDB" id="5345831at2"/>
<keyword evidence="2" id="KW-1185">Reference proteome</keyword>
<evidence type="ECO:0000313" key="1">
    <source>
        <dbReference type="EMBL" id="QEP35186.1"/>
    </source>
</evidence>
<gene>
    <name evidence="1" type="ORF">APAC_2114</name>
</gene>
<dbReference type="EMBL" id="CP035928">
    <property type="protein sequence ID" value="QEP35186.1"/>
    <property type="molecule type" value="Genomic_DNA"/>
</dbReference>
<proteinExistence type="predicted"/>
<name>A0A5C2HDF9_9BACT</name>